<dbReference type="SUPFAM" id="SSF55811">
    <property type="entry name" value="Nudix"/>
    <property type="match status" value="1"/>
</dbReference>
<evidence type="ECO:0000259" key="1">
    <source>
        <dbReference type="PROSITE" id="PS51462"/>
    </source>
</evidence>
<dbReference type="GO" id="GO:0006167">
    <property type="term" value="P:AMP biosynthetic process"/>
    <property type="evidence" value="ECO:0007669"/>
    <property type="project" value="TreeGrafter"/>
</dbReference>
<dbReference type="GeneID" id="85487118"/>
<organism evidence="2 3">
    <name type="scientific">Rhodococcoides kroppenstedtii</name>
    <dbReference type="NCBI Taxonomy" id="293050"/>
    <lineage>
        <taxon>Bacteria</taxon>
        <taxon>Bacillati</taxon>
        <taxon>Actinomycetota</taxon>
        <taxon>Actinomycetes</taxon>
        <taxon>Mycobacteriales</taxon>
        <taxon>Nocardiaceae</taxon>
        <taxon>Rhodococcoides</taxon>
    </lineage>
</organism>
<dbReference type="PANTHER" id="PTHR21340:SF7">
    <property type="entry name" value="NUDIX HYDROLASE DOMAIN-CONTAINING PROTEIN"/>
    <property type="match status" value="1"/>
</dbReference>
<dbReference type="Pfam" id="PF00293">
    <property type="entry name" value="NUDIX"/>
    <property type="match status" value="1"/>
</dbReference>
<dbReference type="RefSeq" id="WP_068362680.1">
    <property type="nucleotide sequence ID" value="NZ_FOJN01000014.1"/>
</dbReference>
<dbReference type="GO" id="GO:0006754">
    <property type="term" value="P:ATP biosynthetic process"/>
    <property type="evidence" value="ECO:0007669"/>
    <property type="project" value="TreeGrafter"/>
</dbReference>
<dbReference type="PANTHER" id="PTHR21340">
    <property type="entry name" value="DIADENOSINE 5,5-P1,P4-TETRAPHOSPHATE PYROPHOSPHOHYDROLASE MUTT"/>
    <property type="match status" value="1"/>
</dbReference>
<dbReference type="GO" id="GO:0004081">
    <property type="term" value="F:bis(5'-nucleosyl)-tetraphosphatase (asymmetrical) activity"/>
    <property type="evidence" value="ECO:0007669"/>
    <property type="project" value="TreeGrafter"/>
</dbReference>
<feature type="domain" description="Nudix hydrolase" evidence="1">
    <location>
        <begin position="1"/>
        <end position="151"/>
    </location>
</feature>
<dbReference type="Proteomes" id="UP000182054">
    <property type="component" value="Unassembled WGS sequence"/>
</dbReference>
<dbReference type="AlphaFoldDB" id="A0A1I0U7I2"/>
<dbReference type="InterPro" id="IPR015797">
    <property type="entry name" value="NUDIX_hydrolase-like_dom_sf"/>
</dbReference>
<dbReference type="CDD" id="cd04662">
    <property type="entry name" value="NUDIX_Hydrolase"/>
    <property type="match status" value="1"/>
</dbReference>
<dbReference type="InterPro" id="IPR051325">
    <property type="entry name" value="Nudix_hydrolase_domain"/>
</dbReference>
<keyword evidence="2" id="KW-0378">Hydrolase</keyword>
<gene>
    <name evidence="2" type="ORF">SAMN05444374_11472</name>
</gene>
<name>A0A1I0U7I2_9NOCA</name>
<evidence type="ECO:0000313" key="3">
    <source>
        <dbReference type="Proteomes" id="UP000182054"/>
    </source>
</evidence>
<sequence>MKHSAGVLVHRLGAEGAPEVLLAHPGGPFWARKDDGAWSVPKGEFDPAAENPAVAAAREFEEELGSPPPTGPWHDLGTVAQSRAKHVTAFAVRGDFDPATLRSNDAEIVWPPRSGRTMVVPEIDRVAWFDLETARRKILVGQVPLLDAFARLSARSFDSSPVRDDQAAP</sequence>
<dbReference type="PROSITE" id="PS51462">
    <property type="entry name" value="NUDIX"/>
    <property type="match status" value="1"/>
</dbReference>
<protein>
    <submittedName>
        <fullName evidence="2">Predicted NTP pyrophosphohydrolase, NUDIX family</fullName>
    </submittedName>
</protein>
<evidence type="ECO:0000313" key="2">
    <source>
        <dbReference type="EMBL" id="SFA59833.1"/>
    </source>
</evidence>
<reference evidence="2 3" key="1">
    <citation type="submission" date="2016-10" db="EMBL/GenBank/DDBJ databases">
        <authorList>
            <person name="de Groot N.N."/>
        </authorList>
    </citation>
    <scope>NUCLEOTIDE SEQUENCE [LARGE SCALE GENOMIC DNA]</scope>
    <source>
        <strain evidence="2 3">DSM 44908</strain>
    </source>
</reference>
<dbReference type="Gene3D" id="3.90.79.10">
    <property type="entry name" value="Nucleoside Triphosphate Pyrophosphohydrolase"/>
    <property type="match status" value="1"/>
</dbReference>
<proteinExistence type="predicted"/>
<dbReference type="EMBL" id="FOJN01000014">
    <property type="protein sequence ID" value="SFA59833.1"/>
    <property type="molecule type" value="Genomic_DNA"/>
</dbReference>
<accession>A0A1I0U7I2</accession>
<dbReference type="InterPro" id="IPR000086">
    <property type="entry name" value="NUDIX_hydrolase_dom"/>
</dbReference>